<dbReference type="PROSITE" id="PS50011">
    <property type="entry name" value="PROTEIN_KINASE_DOM"/>
    <property type="match status" value="1"/>
</dbReference>
<dbReference type="InParanoid" id="A0A0C3FAH5"/>
<keyword evidence="4" id="KW-1185">Reference proteome</keyword>
<proteinExistence type="predicted"/>
<accession>A0A0C3FAH5</accession>
<organism evidence="3 4">
    <name type="scientific">Piloderma croceum (strain F 1598)</name>
    <dbReference type="NCBI Taxonomy" id="765440"/>
    <lineage>
        <taxon>Eukaryota</taxon>
        <taxon>Fungi</taxon>
        <taxon>Dikarya</taxon>
        <taxon>Basidiomycota</taxon>
        <taxon>Agaricomycotina</taxon>
        <taxon>Agaricomycetes</taxon>
        <taxon>Agaricomycetidae</taxon>
        <taxon>Atheliales</taxon>
        <taxon>Atheliaceae</taxon>
        <taxon>Piloderma</taxon>
    </lineage>
</organism>
<dbReference type="Gene3D" id="1.10.510.10">
    <property type="entry name" value="Transferase(Phosphotransferase) domain 1"/>
    <property type="match status" value="1"/>
</dbReference>
<name>A0A0C3FAH5_PILCF</name>
<dbReference type="SUPFAM" id="SSF56112">
    <property type="entry name" value="Protein kinase-like (PK-like)"/>
    <property type="match status" value="1"/>
</dbReference>
<dbReference type="Pfam" id="PF07714">
    <property type="entry name" value="PK_Tyr_Ser-Thr"/>
    <property type="match status" value="1"/>
</dbReference>
<dbReference type="Proteomes" id="UP000054166">
    <property type="component" value="Unassembled WGS sequence"/>
</dbReference>
<evidence type="ECO:0000256" key="1">
    <source>
        <dbReference type="SAM" id="MobiDB-lite"/>
    </source>
</evidence>
<dbReference type="STRING" id="765440.A0A0C3FAH5"/>
<dbReference type="InterPro" id="IPR000719">
    <property type="entry name" value="Prot_kinase_dom"/>
</dbReference>
<gene>
    <name evidence="3" type="ORF">PILCRDRAFT_497290</name>
</gene>
<sequence length="257" mass="28568">MESPDSGEIRLPSSQPSSVPSNSSSSSASTPHYIISAQDITADRDSPLGTTKRTGSVFKGLWNNSIVAVMVLSNETPVDSLFDRIQKWQSLRHPHVLQVFGVSAIDDDPPFIVSQYNPNENGQACISDYGMVELKPGSGCARYFSPEAWKGTISQPSDVFAFGMSAYEIFTSTPPWGVLSESHIYQLVVRENDRPDRPESTVEQKYGLTGDIWGIMEASWHKEATLRPTFSRIVNLWQMWSSEHGQVLLLLNQHETC</sequence>
<dbReference type="Gene3D" id="3.30.200.20">
    <property type="entry name" value="Phosphorylase Kinase, domain 1"/>
    <property type="match status" value="1"/>
</dbReference>
<reference evidence="4" key="2">
    <citation type="submission" date="2015-01" db="EMBL/GenBank/DDBJ databases">
        <title>Evolutionary Origins and Diversification of the Mycorrhizal Mutualists.</title>
        <authorList>
            <consortium name="DOE Joint Genome Institute"/>
            <consortium name="Mycorrhizal Genomics Consortium"/>
            <person name="Kohler A."/>
            <person name="Kuo A."/>
            <person name="Nagy L.G."/>
            <person name="Floudas D."/>
            <person name="Copeland A."/>
            <person name="Barry K.W."/>
            <person name="Cichocki N."/>
            <person name="Veneault-Fourrey C."/>
            <person name="LaButti K."/>
            <person name="Lindquist E.A."/>
            <person name="Lipzen A."/>
            <person name="Lundell T."/>
            <person name="Morin E."/>
            <person name="Murat C."/>
            <person name="Riley R."/>
            <person name="Ohm R."/>
            <person name="Sun H."/>
            <person name="Tunlid A."/>
            <person name="Henrissat B."/>
            <person name="Grigoriev I.V."/>
            <person name="Hibbett D.S."/>
            <person name="Martin F."/>
        </authorList>
    </citation>
    <scope>NUCLEOTIDE SEQUENCE [LARGE SCALE GENOMIC DNA]</scope>
    <source>
        <strain evidence="4">F 1598</strain>
    </source>
</reference>
<dbReference type="PANTHER" id="PTHR44329">
    <property type="entry name" value="SERINE/THREONINE-PROTEIN KINASE TNNI3K-RELATED"/>
    <property type="match status" value="1"/>
</dbReference>
<dbReference type="InterPro" id="IPR011009">
    <property type="entry name" value="Kinase-like_dom_sf"/>
</dbReference>
<dbReference type="OrthoDB" id="1668230at2759"/>
<dbReference type="EMBL" id="KN832998">
    <property type="protein sequence ID" value="KIM81595.1"/>
    <property type="molecule type" value="Genomic_DNA"/>
</dbReference>
<evidence type="ECO:0000313" key="4">
    <source>
        <dbReference type="Proteomes" id="UP000054166"/>
    </source>
</evidence>
<dbReference type="GO" id="GO:0005524">
    <property type="term" value="F:ATP binding"/>
    <property type="evidence" value="ECO:0007669"/>
    <property type="project" value="InterPro"/>
</dbReference>
<dbReference type="HOGENOM" id="CLU_000288_7_18_1"/>
<protein>
    <recommendedName>
        <fullName evidence="2">Protein kinase domain-containing protein</fullName>
    </recommendedName>
</protein>
<dbReference type="InterPro" id="IPR051681">
    <property type="entry name" value="Ser/Thr_Kinases-Pseudokinases"/>
</dbReference>
<dbReference type="PANTHER" id="PTHR44329:SF289">
    <property type="entry name" value="SERINE_THREONINE-PROTEIN KINASE VIK"/>
    <property type="match status" value="1"/>
</dbReference>
<feature type="region of interest" description="Disordered" evidence="1">
    <location>
        <begin position="1"/>
        <end position="30"/>
    </location>
</feature>
<evidence type="ECO:0000259" key="2">
    <source>
        <dbReference type="PROSITE" id="PS50011"/>
    </source>
</evidence>
<evidence type="ECO:0000313" key="3">
    <source>
        <dbReference type="EMBL" id="KIM81595.1"/>
    </source>
</evidence>
<dbReference type="InterPro" id="IPR001245">
    <property type="entry name" value="Ser-Thr/Tyr_kinase_cat_dom"/>
</dbReference>
<feature type="domain" description="Protein kinase" evidence="2">
    <location>
        <begin position="1"/>
        <end position="241"/>
    </location>
</feature>
<dbReference type="GO" id="GO:0004674">
    <property type="term" value="F:protein serine/threonine kinase activity"/>
    <property type="evidence" value="ECO:0007669"/>
    <property type="project" value="TreeGrafter"/>
</dbReference>
<reference evidence="3 4" key="1">
    <citation type="submission" date="2014-04" db="EMBL/GenBank/DDBJ databases">
        <authorList>
            <consortium name="DOE Joint Genome Institute"/>
            <person name="Kuo A."/>
            <person name="Tarkka M."/>
            <person name="Buscot F."/>
            <person name="Kohler A."/>
            <person name="Nagy L.G."/>
            <person name="Floudas D."/>
            <person name="Copeland A."/>
            <person name="Barry K.W."/>
            <person name="Cichocki N."/>
            <person name="Veneault-Fourrey C."/>
            <person name="LaButti K."/>
            <person name="Lindquist E.A."/>
            <person name="Lipzen A."/>
            <person name="Lundell T."/>
            <person name="Morin E."/>
            <person name="Murat C."/>
            <person name="Sun H."/>
            <person name="Tunlid A."/>
            <person name="Henrissat B."/>
            <person name="Grigoriev I.V."/>
            <person name="Hibbett D.S."/>
            <person name="Martin F."/>
            <person name="Nordberg H.P."/>
            <person name="Cantor M.N."/>
            <person name="Hua S.X."/>
        </authorList>
    </citation>
    <scope>NUCLEOTIDE SEQUENCE [LARGE SCALE GENOMIC DNA]</scope>
    <source>
        <strain evidence="3 4">F 1598</strain>
    </source>
</reference>
<dbReference type="AlphaFoldDB" id="A0A0C3FAH5"/>
<feature type="compositionally biased region" description="Low complexity" evidence="1">
    <location>
        <begin position="12"/>
        <end position="30"/>
    </location>
</feature>